<dbReference type="EMBL" id="CAAALY010001172">
    <property type="protein sequence ID" value="VEL07171.1"/>
    <property type="molecule type" value="Genomic_DNA"/>
</dbReference>
<keyword evidence="3" id="KW-1185">Reference proteome</keyword>
<evidence type="ECO:0000256" key="1">
    <source>
        <dbReference type="SAM" id="MobiDB-lite"/>
    </source>
</evidence>
<feature type="compositionally biased region" description="Basic residues" evidence="1">
    <location>
        <begin position="53"/>
        <end position="64"/>
    </location>
</feature>
<proteinExistence type="predicted"/>
<organism evidence="2 3">
    <name type="scientific">Protopolystoma xenopodis</name>
    <dbReference type="NCBI Taxonomy" id="117903"/>
    <lineage>
        <taxon>Eukaryota</taxon>
        <taxon>Metazoa</taxon>
        <taxon>Spiralia</taxon>
        <taxon>Lophotrochozoa</taxon>
        <taxon>Platyhelminthes</taxon>
        <taxon>Monogenea</taxon>
        <taxon>Polyopisthocotylea</taxon>
        <taxon>Polystomatidea</taxon>
        <taxon>Polystomatidae</taxon>
        <taxon>Protopolystoma</taxon>
    </lineage>
</organism>
<dbReference type="Proteomes" id="UP000784294">
    <property type="component" value="Unassembled WGS sequence"/>
</dbReference>
<feature type="region of interest" description="Disordered" evidence="1">
    <location>
        <begin position="53"/>
        <end position="186"/>
    </location>
</feature>
<feature type="compositionally biased region" description="Polar residues" evidence="1">
    <location>
        <begin position="177"/>
        <end position="186"/>
    </location>
</feature>
<comment type="caution">
    <text evidence="2">The sequence shown here is derived from an EMBL/GenBank/DDBJ whole genome shotgun (WGS) entry which is preliminary data.</text>
</comment>
<evidence type="ECO:0000313" key="2">
    <source>
        <dbReference type="EMBL" id="VEL07171.1"/>
    </source>
</evidence>
<reference evidence="2" key="1">
    <citation type="submission" date="2018-11" db="EMBL/GenBank/DDBJ databases">
        <authorList>
            <consortium name="Pathogen Informatics"/>
        </authorList>
    </citation>
    <scope>NUCLEOTIDE SEQUENCE</scope>
</reference>
<name>A0A448WAR0_9PLAT</name>
<evidence type="ECO:0000313" key="3">
    <source>
        <dbReference type="Proteomes" id="UP000784294"/>
    </source>
</evidence>
<dbReference type="AlphaFoldDB" id="A0A448WAR0"/>
<gene>
    <name evidence="2" type="ORF">PXEA_LOCUS611</name>
</gene>
<feature type="compositionally biased region" description="Basic residues" evidence="1">
    <location>
        <begin position="164"/>
        <end position="174"/>
    </location>
</feature>
<sequence length="186" mass="21599">MCEFLPFAFDYQVEKARHILNLREKLAELGHVDQLNKLDVQILRHRRRVFQRHRRMRRGNRRGGQRNQRGTANATSRRLHPCRHKVPEVGAYIDMEASGDESRDRRQQAPELAQNRQTDQKHLNAARRTGFGPNGQTRAQPDGEASPSTELDGFADQSADGKKLFRRRVLRKRNIRTDVQQNLSEG</sequence>
<protein>
    <submittedName>
        <fullName evidence="2">Uncharacterized protein</fullName>
    </submittedName>
</protein>
<accession>A0A448WAR0</accession>